<protein>
    <submittedName>
        <fullName evidence="3">Nitrogen fixation protein NifZ</fullName>
    </submittedName>
</protein>
<keyword evidence="4" id="KW-1185">Reference proteome</keyword>
<dbReference type="EMBL" id="JAYDYW010000004">
    <property type="protein sequence ID" value="MEE1673234.1"/>
    <property type="molecule type" value="Genomic_DNA"/>
</dbReference>
<proteinExistence type="inferred from homology"/>
<evidence type="ECO:0000256" key="2">
    <source>
        <dbReference type="ARBA" id="ARBA00023231"/>
    </source>
</evidence>
<dbReference type="RefSeq" id="WP_329774576.1">
    <property type="nucleotide sequence ID" value="NZ_JAYDYW010000004.1"/>
</dbReference>
<keyword evidence="2" id="KW-0535">Nitrogen fixation</keyword>
<reference evidence="4" key="1">
    <citation type="submission" date="2023-07" db="EMBL/GenBank/DDBJ databases">
        <title>Draft genome sequence of Agarivorans aestuarii strain ZMCS4, a CAZymes producing bacteria isolated from the marine brown algae Clodostephus spongiosus.</title>
        <authorList>
            <person name="Lorente B."/>
            <person name="Cabral C."/>
            <person name="Frias J."/>
            <person name="Faria J."/>
            <person name="Toubarro D."/>
        </authorList>
    </citation>
    <scope>NUCLEOTIDE SEQUENCE [LARGE SCALE GENOMIC DNA]</scope>
    <source>
        <strain evidence="4">ZMCS4</strain>
    </source>
</reference>
<organism evidence="3 4">
    <name type="scientific">Agarivorans aestuarii</name>
    <dbReference type="NCBI Taxonomy" id="1563703"/>
    <lineage>
        <taxon>Bacteria</taxon>
        <taxon>Pseudomonadati</taxon>
        <taxon>Pseudomonadota</taxon>
        <taxon>Gammaproteobacteria</taxon>
        <taxon>Alteromonadales</taxon>
        <taxon>Alteromonadaceae</taxon>
        <taxon>Agarivorans</taxon>
    </lineage>
</organism>
<gene>
    <name evidence="3" type="ORF">SNR37_002648</name>
</gene>
<comment type="caution">
    <text evidence="3">The sequence shown here is derived from an EMBL/GenBank/DDBJ whole genome shotgun (WGS) entry which is preliminary data.</text>
</comment>
<evidence type="ECO:0000256" key="1">
    <source>
        <dbReference type="ARBA" id="ARBA00008027"/>
    </source>
</evidence>
<accession>A0ABU7G2M5</accession>
<evidence type="ECO:0000313" key="3">
    <source>
        <dbReference type="EMBL" id="MEE1673234.1"/>
    </source>
</evidence>
<evidence type="ECO:0000313" key="4">
    <source>
        <dbReference type="Proteomes" id="UP001310248"/>
    </source>
</evidence>
<comment type="similarity">
    <text evidence="1">Belongs to the NifZ family.</text>
</comment>
<dbReference type="Proteomes" id="UP001310248">
    <property type="component" value="Unassembled WGS sequence"/>
</dbReference>
<dbReference type="InterPro" id="IPR007415">
    <property type="entry name" value="Nitrogenase_MoFe_mat_NifZ"/>
</dbReference>
<sequence>MNSAKFGYGCKVRVVENIRNDGSFPGCKTGALLVRRGATGYVRQSGYYLQDQIVYQVQFITRGLTIGCKEHELIDAELVWQPNQFEYGDKAELTLSLSQEGEVVAKKGTVVDVLAVRRKAKTSPCYRIQYGELDVEVPERALTALQEEEAAYVR</sequence>
<name>A0ABU7G2M5_9ALTE</name>
<dbReference type="Pfam" id="PF04319">
    <property type="entry name" value="NifZ"/>
    <property type="match status" value="1"/>
</dbReference>